<name>A0A9I9EK73_CUCME</name>
<organism evidence="1">
    <name type="scientific">Cucumis melo</name>
    <name type="common">Muskmelon</name>
    <dbReference type="NCBI Taxonomy" id="3656"/>
    <lineage>
        <taxon>Eukaryota</taxon>
        <taxon>Viridiplantae</taxon>
        <taxon>Streptophyta</taxon>
        <taxon>Embryophyta</taxon>
        <taxon>Tracheophyta</taxon>
        <taxon>Spermatophyta</taxon>
        <taxon>Magnoliopsida</taxon>
        <taxon>eudicotyledons</taxon>
        <taxon>Gunneridae</taxon>
        <taxon>Pentapetalae</taxon>
        <taxon>rosids</taxon>
        <taxon>fabids</taxon>
        <taxon>Cucurbitales</taxon>
        <taxon>Cucurbitaceae</taxon>
        <taxon>Benincaseae</taxon>
        <taxon>Cucumis</taxon>
    </lineage>
</organism>
<proteinExistence type="predicted"/>
<dbReference type="Gramene" id="MELO3C034944.2.1">
    <property type="protein sequence ID" value="MELO3C034944.2.1"/>
    <property type="gene ID" value="MELO3C034944.2"/>
</dbReference>
<protein>
    <submittedName>
        <fullName evidence="1">Uncharacterized protein</fullName>
    </submittedName>
</protein>
<evidence type="ECO:0000313" key="1">
    <source>
        <dbReference type="EnsemblPlants" id="MELO3C034944.2.1"/>
    </source>
</evidence>
<sequence>MDNFISFPTSQSILPFLTWTQCLNIWEGKHKHKTFLGILVKHKFIFIYQTRLPMPHFINHRDLILASLISSAKNMNPPPRPAYCDSLSQDCPLISTGESGQIIDSICLPFWGQDWVEMHGKAFEGSFYGALGGQGRKITSKEVVLRGYFERLGRKVGQHRLGLLNVFEQGTIKFELKKGRKARREEQAFWCSWRLMEVEDGMGCTTYTQGMRGQGAGDKPCTREGYARCRARWPCEVRSMPAWGSTGVALEVDDVGWLHATSRAKIAGACGE</sequence>
<reference evidence="1" key="1">
    <citation type="submission" date="2023-03" db="UniProtKB">
        <authorList>
            <consortium name="EnsemblPlants"/>
        </authorList>
    </citation>
    <scope>IDENTIFICATION</scope>
</reference>
<dbReference type="AlphaFoldDB" id="A0A9I9EK73"/>
<accession>A0A9I9EK73</accession>
<dbReference type="EnsemblPlants" id="MELO3C034944.2.1">
    <property type="protein sequence ID" value="MELO3C034944.2.1"/>
    <property type="gene ID" value="MELO3C034944.2"/>
</dbReference>